<dbReference type="AlphaFoldDB" id="A0A6S6R9Z9"/>
<dbReference type="InterPro" id="IPR003251">
    <property type="entry name" value="Rr_diiron-bd_dom"/>
</dbReference>
<dbReference type="GO" id="GO:0046872">
    <property type="term" value="F:metal ion binding"/>
    <property type="evidence" value="ECO:0007669"/>
    <property type="project" value="InterPro"/>
</dbReference>
<dbReference type="SUPFAM" id="SSF47240">
    <property type="entry name" value="Ferritin-like"/>
    <property type="match status" value="1"/>
</dbReference>
<dbReference type="SUPFAM" id="SSF57802">
    <property type="entry name" value="Rubredoxin-like"/>
    <property type="match status" value="1"/>
</dbReference>
<dbReference type="Gene3D" id="2.20.28.10">
    <property type="match status" value="1"/>
</dbReference>
<dbReference type="PANTHER" id="PTHR43865">
    <property type="entry name" value="RUBRERYTHRIN-RELATED"/>
    <property type="match status" value="1"/>
</dbReference>
<dbReference type="PROSITE" id="PS50905">
    <property type="entry name" value="FERRITIN_LIKE"/>
    <property type="match status" value="1"/>
</dbReference>
<dbReference type="PANTHER" id="PTHR43865:SF1">
    <property type="entry name" value="RUBRERYTHRIN-RELATED"/>
    <property type="match status" value="1"/>
</dbReference>
<gene>
    <name evidence="2" type="ORF">acsn021_35140</name>
</gene>
<protein>
    <submittedName>
        <fullName evidence="2">Rubrerythrin</fullName>
    </submittedName>
</protein>
<dbReference type="InterPro" id="IPR012347">
    <property type="entry name" value="Ferritin-like"/>
</dbReference>
<dbReference type="Gene3D" id="1.20.1260.10">
    <property type="match status" value="2"/>
</dbReference>
<dbReference type="KEGG" id="acel:acsn021_35140"/>
<dbReference type="Proteomes" id="UP000515561">
    <property type="component" value="Chromosome"/>
</dbReference>
<dbReference type="InterPro" id="IPR052364">
    <property type="entry name" value="Rubrerythrin"/>
</dbReference>
<sequence length="177" mass="20089">MEFQNSKTYLNLQTALENELQTNALYGLYKKRSDQEVYLEISGLFDEISRNAQFIGERLRRILNEGDTNTSQNLIDAANREGFLANTLYTDFSRIATEEGYADLASLFNGIANIKLNHYSILQTFVDNMESNQLFCKNRENLWICIGCGNIISGICAPEICPICGYPQGFYKVYGCN</sequence>
<dbReference type="RefSeq" id="WP_184092338.1">
    <property type="nucleotide sequence ID" value="NZ_AP023367.1"/>
</dbReference>
<accession>A0A6S6R9Z9</accession>
<comment type="cofactor">
    <cofactor evidence="1">
        <name>Fe(3+)</name>
        <dbReference type="ChEBI" id="CHEBI:29034"/>
    </cofactor>
</comment>
<evidence type="ECO:0000313" key="3">
    <source>
        <dbReference type="Proteomes" id="UP000515561"/>
    </source>
</evidence>
<name>A0A6S6R9Z9_9FIRM</name>
<evidence type="ECO:0000256" key="1">
    <source>
        <dbReference type="ARBA" id="ARBA00001965"/>
    </source>
</evidence>
<reference evidence="2 3" key="1">
    <citation type="journal article" date="2016" name="Int. J. Syst. Evol. Microbiol.">
        <title>Descriptions of Anaerotaenia torta gen. nov., sp. nov. and Anaerocolumna cellulosilytica gen. nov., sp. nov. isolated from a methanogenic reactor of cattle waste.</title>
        <authorList>
            <person name="Uek A."/>
            <person name="Ohtaki Y."/>
            <person name="Kaku N."/>
            <person name="Ueki K."/>
        </authorList>
    </citation>
    <scope>NUCLEOTIDE SEQUENCE [LARGE SCALE GENOMIC DNA]</scope>
    <source>
        <strain evidence="2 3">SN021</strain>
    </source>
</reference>
<dbReference type="GO" id="GO:0016491">
    <property type="term" value="F:oxidoreductase activity"/>
    <property type="evidence" value="ECO:0007669"/>
    <property type="project" value="InterPro"/>
</dbReference>
<evidence type="ECO:0000313" key="2">
    <source>
        <dbReference type="EMBL" id="BCJ95945.1"/>
    </source>
</evidence>
<proteinExistence type="predicted"/>
<dbReference type="InterPro" id="IPR009078">
    <property type="entry name" value="Ferritin-like_SF"/>
</dbReference>
<organism evidence="2 3">
    <name type="scientific">Anaerocolumna cellulosilytica</name>
    <dbReference type="NCBI Taxonomy" id="433286"/>
    <lineage>
        <taxon>Bacteria</taxon>
        <taxon>Bacillati</taxon>
        <taxon>Bacillota</taxon>
        <taxon>Clostridia</taxon>
        <taxon>Lachnospirales</taxon>
        <taxon>Lachnospiraceae</taxon>
        <taxon>Anaerocolumna</taxon>
    </lineage>
</organism>
<dbReference type="EMBL" id="AP023367">
    <property type="protein sequence ID" value="BCJ95945.1"/>
    <property type="molecule type" value="Genomic_DNA"/>
</dbReference>
<dbReference type="InterPro" id="IPR009040">
    <property type="entry name" value="Ferritin-like_diiron"/>
</dbReference>
<keyword evidence="3" id="KW-1185">Reference proteome</keyword>
<dbReference type="Pfam" id="PF02915">
    <property type="entry name" value="Rubrerythrin"/>
    <property type="match status" value="1"/>
</dbReference>